<evidence type="ECO:0000256" key="1">
    <source>
        <dbReference type="SAM" id="SignalP"/>
    </source>
</evidence>
<comment type="caution">
    <text evidence="2">The sequence shown here is derived from an EMBL/GenBank/DDBJ whole genome shotgun (WGS) entry which is preliminary data.</text>
</comment>
<evidence type="ECO:0000313" key="2">
    <source>
        <dbReference type="EMBL" id="KAK7050605.1"/>
    </source>
</evidence>
<evidence type="ECO:0000313" key="3">
    <source>
        <dbReference type="Proteomes" id="UP001362999"/>
    </source>
</evidence>
<proteinExistence type="predicted"/>
<keyword evidence="3" id="KW-1185">Reference proteome</keyword>
<keyword evidence="1" id="KW-0732">Signal</keyword>
<reference evidence="2 3" key="1">
    <citation type="journal article" date="2024" name="J Genomics">
        <title>Draft genome sequencing and assembly of Favolaschia claudopus CIRM-BRFM 2984 isolated from oak limbs.</title>
        <authorList>
            <person name="Navarro D."/>
            <person name="Drula E."/>
            <person name="Chaduli D."/>
            <person name="Cazenave R."/>
            <person name="Ahrendt S."/>
            <person name="Wang J."/>
            <person name="Lipzen A."/>
            <person name="Daum C."/>
            <person name="Barry K."/>
            <person name="Grigoriev I.V."/>
            <person name="Favel A."/>
            <person name="Rosso M.N."/>
            <person name="Martin F."/>
        </authorList>
    </citation>
    <scope>NUCLEOTIDE SEQUENCE [LARGE SCALE GENOMIC DNA]</scope>
    <source>
        <strain evidence="2 3">CIRM-BRFM 2984</strain>
    </source>
</reference>
<dbReference type="EMBL" id="JAWWNJ010000008">
    <property type="protein sequence ID" value="KAK7050605.1"/>
    <property type="molecule type" value="Genomic_DNA"/>
</dbReference>
<organism evidence="2 3">
    <name type="scientific">Favolaschia claudopus</name>
    <dbReference type="NCBI Taxonomy" id="2862362"/>
    <lineage>
        <taxon>Eukaryota</taxon>
        <taxon>Fungi</taxon>
        <taxon>Dikarya</taxon>
        <taxon>Basidiomycota</taxon>
        <taxon>Agaricomycotina</taxon>
        <taxon>Agaricomycetes</taxon>
        <taxon>Agaricomycetidae</taxon>
        <taxon>Agaricales</taxon>
        <taxon>Marasmiineae</taxon>
        <taxon>Mycenaceae</taxon>
        <taxon>Favolaschia</taxon>
    </lineage>
</organism>
<gene>
    <name evidence="2" type="ORF">R3P38DRAFT_3608471</name>
</gene>
<feature type="chain" id="PRO_5043821879" evidence="1">
    <location>
        <begin position="20"/>
        <end position="240"/>
    </location>
</feature>
<dbReference type="AlphaFoldDB" id="A0AAW0DKE8"/>
<dbReference type="Proteomes" id="UP001362999">
    <property type="component" value="Unassembled WGS sequence"/>
</dbReference>
<protein>
    <submittedName>
        <fullName evidence="2">Uncharacterized protein</fullName>
    </submittedName>
</protein>
<feature type="signal peptide" evidence="1">
    <location>
        <begin position="1"/>
        <end position="19"/>
    </location>
</feature>
<accession>A0AAW0DKE8</accession>
<sequence length="240" mass="23485">MFFARAFLLAGFVVPAVLGFPSAVAEPRAANLTGKALVVNNGKAVITKLTSLKTAMHTLKQQHPNKAAVLDTAQKIQAVIIKCAGPPTSGTPISDPGSGLGGLLSGNGGLLSGLLNGLLGGLLGGTSSSQLYGGLLDGTLGGLISNLLNGLLGGLLGGPGPNSLAALVAQLLGSLKPASAGCGCGGGLDGLLEQVVQLVQELVVDLNGLLGSCQSCGTCGQSGDVYGELEPLVVGLLAGL</sequence>
<name>A0AAW0DKE8_9AGAR</name>